<dbReference type="Pfam" id="PF01244">
    <property type="entry name" value="Peptidase_M19"/>
    <property type="match status" value="1"/>
</dbReference>
<dbReference type="AlphaFoldDB" id="A0A1S9DYI6"/>
<evidence type="ECO:0000256" key="1">
    <source>
        <dbReference type="ARBA" id="ARBA00001917"/>
    </source>
</evidence>
<evidence type="ECO:0000256" key="3">
    <source>
        <dbReference type="ARBA" id="ARBA00024042"/>
    </source>
</evidence>
<feature type="domain" description="FMN hydroxy acid dehydrogenase" evidence="6">
    <location>
        <begin position="4"/>
        <end position="352"/>
    </location>
</feature>
<reference evidence="7 8" key="1">
    <citation type="submission" date="2016-10" db="EMBL/GenBank/DDBJ databases">
        <title>Genome sequencing of Aspergillus oryzae BCC7051.</title>
        <authorList>
            <person name="Thammarongtham C."/>
            <person name="Vorapreeda T."/>
            <person name="Nookaew I."/>
            <person name="Srisuk T."/>
            <person name="Land M."/>
            <person name="Jeennor S."/>
            <person name="Laoteng K."/>
        </authorList>
    </citation>
    <scope>NUCLEOTIDE SEQUENCE [LARGE SCALE GENOMIC DNA]</scope>
    <source>
        <strain evidence="7 8">BCC7051</strain>
    </source>
</reference>
<organism evidence="7 8">
    <name type="scientific">Aspergillus oryzae</name>
    <name type="common">Yellow koji mold</name>
    <dbReference type="NCBI Taxonomy" id="5062"/>
    <lineage>
        <taxon>Eukaryota</taxon>
        <taxon>Fungi</taxon>
        <taxon>Dikarya</taxon>
        <taxon>Ascomycota</taxon>
        <taxon>Pezizomycotina</taxon>
        <taxon>Eurotiomycetes</taxon>
        <taxon>Eurotiomycetidae</taxon>
        <taxon>Eurotiales</taxon>
        <taxon>Aspergillaceae</taxon>
        <taxon>Aspergillus</taxon>
        <taxon>Aspergillus subgen. Circumdati</taxon>
    </lineage>
</organism>
<dbReference type="InterPro" id="IPR000262">
    <property type="entry name" value="FMN-dep_DH"/>
</dbReference>
<feature type="region of interest" description="Disordered" evidence="5">
    <location>
        <begin position="178"/>
        <end position="202"/>
    </location>
</feature>
<evidence type="ECO:0000256" key="5">
    <source>
        <dbReference type="SAM" id="MobiDB-lite"/>
    </source>
</evidence>
<comment type="similarity">
    <text evidence="4">Belongs to the metallo-dependent hydrolases superfamily. Peptidase M19 family.</text>
</comment>
<name>A0A1S9DYI6_ASPOZ</name>
<dbReference type="Proteomes" id="UP000190312">
    <property type="component" value="Unassembled WGS sequence"/>
</dbReference>
<dbReference type="InterPro" id="IPR037396">
    <property type="entry name" value="FMN_HAD"/>
</dbReference>
<evidence type="ECO:0000313" key="7">
    <source>
        <dbReference type="EMBL" id="OOO14120.1"/>
    </source>
</evidence>
<dbReference type="GO" id="GO:0046872">
    <property type="term" value="F:metal ion binding"/>
    <property type="evidence" value="ECO:0007669"/>
    <property type="project" value="UniProtKB-UniRule"/>
</dbReference>
<dbReference type="GO" id="GO:0010181">
    <property type="term" value="F:FMN binding"/>
    <property type="evidence" value="ECO:0007669"/>
    <property type="project" value="InterPro"/>
</dbReference>
<comment type="cofactor">
    <cofactor evidence="1">
        <name>FMN</name>
        <dbReference type="ChEBI" id="CHEBI:58210"/>
    </cofactor>
</comment>
<dbReference type="eggNOG" id="KOG4127">
    <property type="taxonomic scope" value="Eukaryota"/>
</dbReference>
<dbReference type="VEuPathDB" id="FungiDB:AO090023000540"/>
<dbReference type="SUPFAM" id="SSF51556">
    <property type="entry name" value="Metallo-dependent hydrolases"/>
    <property type="match status" value="1"/>
</dbReference>
<protein>
    <recommendedName>
        <fullName evidence="4">Dipeptidase</fullName>
        <ecNumber evidence="4">3.4.13.19</ecNumber>
    </recommendedName>
</protein>
<dbReference type="PANTHER" id="PTHR10443:SF12">
    <property type="entry name" value="DIPEPTIDASE"/>
    <property type="match status" value="1"/>
</dbReference>
<dbReference type="GO" id="GO:0070573">
    <property type="term" value="F:metallodipeptidase activity"/>
    <property type="evidence" value="ECO:0007669"/>
    <property type="project" value="InterPro"/>
</dbReference>
<keyword evidence="4" id="KW-0378">Hydrolase</keyword>
<dbReference type="PANTHER" id="PTHR10443">
    <property type="entry name" value="MICROSOMAL DIPEPTIDASE"/>
    <property type="match status" value="1"/>
</dbReference>
<evidence type="ECO:0000256" key="4">
    <source>
        <dbReference type="RuleBase" id="RU341113"/>
    </source>
</evidence>
<dbReference type="VEuPathDB" id="FungiDB:AO090701000898"/>
<dbReference type="InterPro" id="IPR008257">
    <property type="entry name" value="Pept_M19"/>
</dbReference>
<dbReference type="PROSITE" id="PS51349">
    <property type="entry name" value="FMN_HYDROXY_ACID_DH_2"/>
    <property type="match status" value="1"/>
</dbReference>
<dbReference type="PROSITE" id="PS51365">
    <property type="entry name" value="RENAL_DIPEPTIDASE_2"/>
    <property type="match status" value="1"/>
</dbReference>
<dbReference type="GO" id="GO:0006508">
    <property type="term" value="P:proteolysis"/>
    <property type="evidence" value="ECO:0007669"/>
    <property type="project" value="UniProtKB-KW"/>
</dbReference>
<dbReference type="Pfam" id="PF01070">
    <property type="entry name" value="FMN_dh"/>
    <property type="match status" value="1"/>
</dbReference>
<keyword evidence="2 4" id="KW-0224">Dipeptidase</keyword>
<dbReference type="CDD" id="cd01301">
    <property type="entry name" value="rDP_like"/>
    <property type="match status" value="1"/>
</dbReference>
<sequence length="730" mass="80480">MESSSPTEILTINELRAAASSNLQKDVEEYYNEGAGDMVTMSENETAFDRFKIRPRILCDVSNIDTSTTFLGEKANYIFPSCLAHPDGEAATSRAATQLNIPMVLSTFSTVSLEDVISERKEGQNPYAFQPIFPRDRSRTLDWMKRAEKSGYKAIFITVDAPVTANRLRKKRKSLQLPPHLSYPNLSDNSDRSSDKSGHDPGKRWDEVIPWVKANTSLEVWVKGISCPYDVLKAIDYGLDGLVISSHGGRQLDGVAAAIDVLAECAPLAKGRIKIGFDSGIRRGADVFRALALGADICFLGRIPLWGLAYDGQAGVELAVRILEEELRNTMAHAGCHVRLVSIEERVENILAQTPLIDGHNDLPINIRKHYKNHIYGSNFTKPFADGTLEGDTDLLRLKQGLVGGTFWSVFVPCPKNWIDPLNRQDAPDPRMTIEQIDLMLRVQRAYPDIFSSPPNSTTALQAFREGKIISPLGIEGLHSIGNSFAHLRMFYELGVSYATLTHNCHNIYADAATVRGPGGSTRKSDPLWHGVSPLGKDLVYEMNRIGMIIDLAHVSEDTMRDVLGAGKDDWSGSRSPVIFSHSSAQALCAHPRNVPDDILTLVKERHSVVMVNFAPDFISCTASDHDDRLPDIDDEHATLERVVDHIMHIVDVAGIDHVGLGSDFDGMPTTARGLEDVSKFPGLIAELLRRGLNDEDAAKVAGANVLRVWREVDRVALEMQAEGAVPMED</sequence>
<keyword evidence="4" id="KW-0482">Metalloprotease</keyword>
<comment type="similarity">
    <text evidence="3">Belongs to the FMN-dependent alpha-hydroxy acid dehydrogenase family.</text>
</comment>
<dbReference type="Gene3D" id="3.20.20.140">
    <property type="entry name" value="Metal-dependent hydrolases"/>
    <property type="match status" value="1"/>
</dbReference>
<evidence type="ECO:0000259" key="6">
    <source>
        <dbReference type="PROSITE" id="PS51349"/>
    </source>
</evidence>
<dbReference type="CDD" id="cd02809">
    <property type="entry name" value="alpha_hydroxyacid_oxid_FMN"/>
    <property type="match status" value="1"/>
</dbReference>
<gene>
    <name evidence="7" type="ORF">OAory_01027150</name>
</gene>
<feature type="compositionally biased region" description="Basic and acidic residues" evidence="5">
    <location>
        <begin position="189"/>
        <end position="202"/>
    </location>
</feature>
<dbReference type="InterPro" id="IPR013785">
    <property type="entry name" value="Aldolase_TIM"/>
</dbReference>
<comment type="caution">
    <text evidence="7">The sequence shown here is derived from an EMBL/GenBank/DDBJ whole genome shotgun (WGS) entry which is preliminary data.</text>
</comment>
<keyword evidence="4" id="KW-0645">Protease</keyword>
<comment type="cofactor">
    <cofactor evidence="4">
        <name>Zn(2+)</name>
        <dbReference type="ChEBI" id="CHEBI:29105"/>
    </cofactor>
</comment>
<dbReference type="EMBL" id="MKZY01000001">
    <property type="protein sequence ID" value="OOO14120.1"/>
    <property type="molecule type" value="Genomic_DNA"/>
</dbReference>
<dbReference type="Gene3D" id="3.20.20.70">
    <property type="entry name" value="Aldolase class I"/>
    <property type="match status" value="1"/>
</dbReference>
<dbReference type="GO" id="GO:0016491">
    <property type="term" value="F:oxidoreductase activity"/>
    <property type="evidence" value="ECO:0007669"/>
    <property type="project" value="InterPro"/>
</dbReference>
<dbReference type="SUPFAM" id="SSF51395">
    <property type="entry name" value="FMN-linked oxidoreductases"/>
    <property type="match status" value="1"/>
</dbReference>
<dbReference type="InterPro" id="IPR012133">
    <property type="entry name" value="Alpha-hydoxy_acid_DH_FMN"/>
</dbReference>
<keyword evidence="4" id="KW-0862">Zinc</keyword>
<proteinExistence type="inferred from homology"/>
<dbReference type="OrthoDB" id="445695at2759"/>
<evidence type="ECO:0000256" key="2">
    <source>
        <dbReference type="ARBA" id="ARBA00022997"/>
    </source>
</evidence>
<comment type="catalytic activity">
    <reaction evidence="4">
        <text>an L-aminoacyl-L-amino acid + H2O = 2 an L-alpha-amino acid</text>
        <dbReference type="Rhea" id="RHEA:48940"/>
        <dbReference type="ChEBI" id="CHEBI:15377"/>
        <dbReference type="ChEBI" id="CHEBI:59869"/>
        <dbReference type="ChEBI" id="CHEBI:77460"/>
        <dbReference type="EC" id="3.4.13.19"/>
    </reaction>
</comment>
<dbReference type="EC" id="3.4.13.19" evidence="4"/>
<evidence type="ECO:0000313" key="8">
    <source>
        <dbReference type="Proteomes" id="UP000190312"/>
    </source>
</evidence>
<dbReference type="InterPro" id="IPR032466">
    <property type="entry name" value="Metal_Hydrolase"/>
</dbReference>
<keyword evidence="4" id="KW-0479">Metal-binding</keyword>
<accession>A0A1S9DYI6</accession>